<dbReference type="Proteomes" id="UP001195483">
    <property type="component" value="Unassembled WGS sequence"/>
</dbReference>
<evidence type="ECO:0000313" key="7">
    <source>
        <dbReference type="Proteomes" id="UP001195483"/>
    </source>
</evidence>
<dbReference type="GO" id="GO:0000287">
    <property type="term" value="F:magnesium ion binding"/>
    <property type="evidence" value="ECO:0007669"/>
    <property type="project" value="TreeGrafter"/>
</dbReference>
<dbReference type="NCBIfam" id="NF001452">
    <property type="entry name" value="PRK00311.1"/>
    <property type="match status" value="1"/>
</dbReference>
<evidence type="ECO:0000256" key="2">
    <source>
        <dbReference type="ARBA" id="ARBA00008676"/>
    </source>
</evidence>
<dbReference type="Gene3D" id="3.20.20.60">
    <property type="entry name" value="Phosphoenolpyruvate-binding domains"/>
    <property type="match status" value="1"/>
</dbReference>
<evidence type="ECO:0000256" key="5">
    <source>
        <dbReference type="ARBA" id="ARBA00049172"/>
    </source>
</evidence>
<dbReference type="Pfam" id="PF02548">
    <property type="entry name" value="Pantoate_transf"/>
    <property type="match status" value="1"/>
</dbReference>
<dbReference type="InterPro" id="IPR015813">
    <property type="entry name" value="Pyrv/PenolPyrv_kinase-like_dom"/>
</dbReference>
<accession>A0AAE0RYX4</accession>
<evidence type="ECO:0000256" key="1">
    <source>
        <dbReference type="ARBA" id="ARBA00005033"/>
    </source>
</evidence>
<reference evidence="6" key="3">
    <citation type="submission" date="2023-05" db="EMBL/GenBank/DDBJ databases">
        <authorList>
            <person name="Smith C.H."/>
        </authorList>
    </citation>
    <scope>NUCLEOTIDE SEQUENCE</scope>
    <source>
        <strain evidence="6">CHS0354</strain>
        <tissue evidence="6">Mantle</tissue>
    </source>
</reference>
<name>A0AAE0RYX4_9BIVA</name>
<dbReference type="EC" id="2.1.2.11" evidence="3"/>
<dbReference type="SUPFAM" id="SSF51621">
    <property type="entry name" value="Phosphoenolpyruvate/pyruvate domain"/>
    <property type="match status" value="1"/>
</dbReference>
<dbReference type="PANTHER" id="PTHR20881:SF0">
    <property type="entry name" value="3-METHYL-2-OXOBUTANOATE HYDROXYMETHYLTRANSFERASE"/>
    <property type="match status" value="1"/>
</dbReference>
<dbReference type="GO" id="GO:0015940">
    <property type="term" value="P:pantothenate biosynthetic process"/>
    <property type="evidence" value="ECO:0007669"/>
    <property type="project" value="InterPro"/>
</dbReference>
<dbReference type="AlphaFoldDB" id="A0AAE0RYX4"/>
<dbReference type="InterPro" id="IPR040442">
    <property type="entry name" value="Pyrv_kinase-like_dom_sf"/>
</dbReference>
<evidence type="ECO:0000256" key="3">
    <source>
        <dbReference type="ARBA" id="ARBA00012618"/>
    </source>
</evidence>
<dbReference type="GO" id="GO:0005737">
    <property type="term" value="C:cytoplasm"/>
    <property type="evidence" value="ECO:0007669"/>
    <property type="project" value="TreeGrafter"/>
</dbReference>
<gene>
    <name evidence="6" type="ORF">CHS0354_023816</name>
</gene>
<keyword evidence="4" id="KW-0808">Transferase</keyword>
<dbReference type="InterPro" id="IPR003700">
    <property type="entry name" value="Pantoate_hydroxy_MeTrfase"/>
</dbReference>
<comment type="caution">
    <text evidence="6">The sequence shown here is derived from an EMBL/GenBank/DDBJ whole genome shotgun (WGS) entry which is preliminary data.</text>
</comment>
<reference evidence="6" key="2">
    <citation type="journal article" date="2021" name="Genome Biol. Evol.">
        <title>Developing a high-quality reference genome for a parasitic bivalve with doubly uniparental inheritance (Bivalvia: Unionida).</title>
        <authorList>
            <person name="Smith C.H."/>
        </authorList>
    </citation>
    <scope>NUCLEOTIDE SEQUENCE</scope>
    <source>
        <strain evidence="6">CHS0354</strain>
        <tissue evidence="6">Mantle</tissue>
    </source>
</reference>
<comment type="similarity">
    <text evidence="2">Belongs to the PanB family.</text>
</comment>
<protein>
    <recommendedName>
        <fullName evidence="3">3-methyl-2-oxobutanoate hydroxymethyltransferase</fullName>
        <ecNumber evidence="3">2.1.2.11</ecNumber>
    </recommendedName>
</protein>
<organism evidence="6 7">
    <name type="scientific">Potamilus streckersoni</name>
    <dbReference type="NCBI Taxonomy" id="2493646"/>
    <lineage>
        <taxon>Eukaryota</taxon>
        <taxon>Metazoa</taxon>
        <taxon>Spiralia</taxon>
        <taxon>Lophotrochozoa</taxon>
        <taxon>Mollusca</taxon>
        <taxon>Bivalvia</taxon>
        <taxon>Autobranchia</taxon>
        <taxon>Heteroconchia</taxon>
        <taxon>Palaeoheterodonta</taxon>
        <taxon>Unionida</taxon>
        <taxon>Unionoidea</taxon>
        <taxon>Unionidae</taxon>
        <taxon>Ambleminae</taxon>
        <taxon>Lampsilini</taxon>
        <taxon>Potamilus</taxon>
    </lineage>
</organism>
<dbReference type="HAMAP" id="MF_00156">
    <property type="entry name" value="PanB"/>
    <property type="match status" value="1"/>
</dbReference>
<dbReference type="CDD" id="cd06557">
    <property type="entry name" value="KPHMT-like"/>
    <property type="match status" value="1"/>
</dbReference>
<dbReference type="PANTHER" id="PTHR20881">
    <property type="entry name" value="3-METHYL-2-OXOBUTANOATE HYDROXYMETHYLTRANSFERASE"/>
    <property type="match status" value="1"/>
</dbReference>
<dbReference type="NCBIfam" id="TIGR00222">
    <property type="entry name" value="panB"/>
    <property type="match status" value="1"/>
</dbReference>
<keyword evidence="7" id="KW-1185">Reference proteome</keyword>
<comment type="pathway">
    <text evidence="1">Cofactor biosynthesis; (R)-pantothenate biosynthesis; (R)-pantoate from 3-methyl-2-oxobutanoate: step 1/2.</text>
</comment>
<evidence type="ECO:0000313" key="6">
    <source>
        <dbReference type="EMBL" id="KAK3582277.1"/>
    </source>
</evidence>
<dbReference type="GO" id="GO:0003864">
    <property type="term" value="F:3-methyl-2-oxobutanoate hydroxymethyltransferase activity"/>
    <property type="evidence" value="ECO:0007669"/>
    <property type="project" value="UniProtKB-EC"/>
</dbReference>
<evidence type="ECO:0000256" key="4">
    <source>
        <dbReference type="ARBA" id="ARBA00022679"/>
    </source>
</evidence>
<sequence length="247" mass="26793">MKRNGEKITMLTAYDFTTARICTRAGIDAILVGDSASNVVCGYSTTLPISLDEMIFLAKNVMRGVIASESRSMVSTEGAIFNIGRVIKETYSHAIKLEGGVWLVPLIKRLTDMGIPVVSHIGLMPQFINQTGGYFLQGKSEGDAELLLSQAVEFERAGVKLLVLEKIPATLAKLITQTIKIPTIGIGAGNDVDGQVLVINDLLGMDENFKPKFVRRYADLERAMTGAIKAYIQDVKSKSFPSGGESF</sequence>
<dbReference type="PIRSF" id="PIRSF000388">
    <property type="entry name" value="Pantoate_hydroxy_MeTrfase"/>
    <property type="match status" value="1"/>
</dbReference>
<comment type="catalytic activity">
    <reaction evidence="5">
        <text>(6R)-5,10-methylene-5,6,7,8-tetrahydrofolate + 3-methyl-2-oxobutanoate + H2O = 2-dehydropantoate + (6S)-5,6,7,8-tetrahydrofolate</text>
        <dbReference type="Rhea" id="RHEA:11824"/>
        <dbReference type="ChEBI" id="CHEBI:11561"/>
        <dbReference type="ChEBI" id="CHEBI:11851"/>
        <dbReference type="ChEBI" id="CHEBI:15377"/>
        <dbReference type="ChEBI" id="CHEBI:15636"/>
        <dbReference type="ChEBI" id="CHEBI:57453"/>
        <dbReference type="EC" id="2.1.2.11"/>
    </reaction>
</comment>
<reference evidence="6" key="1">
    <citation type="journal article" date="2021" name="Genome Biol. Evol.">
        <title>A High-Quality Reference Genome for a Parasitic Bivalve with Doubly Uniparental Inheritance (Bivalvia: Unionida).</title>
        <authorList>
            <person name="Smith C.H."/>
        </authorList>
    </citation>
    <scope>NUCLEOTIDE SEQUENCE</scope>
    <source>
        <strain evidence="6">CHS0354</strain>
    </source>
</reference>
<dbReference type="EMBL" id="JAEAOA010001427">
    <property type="protein sequence ID" value="KAK3582277.1"/>
    <property type="molecule type" value="Genomic_DNA"/>
</dbReference>
<proteinExistence type="inferred from homology"/>